<evidence type="ECO:0000256" key="1">
    <source>
        <dbReference type="ARBA" id="ARBA00022801"/>
    </source>
</evidence>
<dbReference type="RefSeq" id="WP_255186856.1">
    <property type="nucleotide sequence ID" value="NZ_CP113517.1"/>
</dbReference>
<keyword evidence="1" id="KW-0378">Hydrolase</keyword>
<dbReference type="Gene3D" id="3.40.50.300">
    <property type="entry name" value="P-loop containing nucleotide triphosphate hydrolases"/>
    <property type="match status" value="1"/>
</dbReference>
<keyword evidence="2 5" id="KW-0067">ATP-binding</keyword>
<feature type="domain" description="Helicase C-terminal" evidence="4">
    <location>
        <begin position="1247"/>
        <end position="1401"/>
    </location>
</feature>
<dbReference type="InterPro" id="IPR001650">
    <property type="entry name" value="Helicase_C-like"/>
</dbReference>
<dbReference type="InterPro" id="IPR038718">
    <property type="entry name" value="SNF2-like_sf"/>
</dbReference>
<dbReference type="EMBL" id="CP113517">
    <property type="protein sequence ID" value="WAR45949.1"/>
    <property type="molecule type" value="Genomic_DNA"/>
</dbReference>
<dbReference type="PANTHER" id="PTHR10799">
    <property type="entry name" value="SNF2/RAD54 HELICASE FAMILY"/>
    <property type="match status" value="1"/>
</dbReference>
<evidence type="ECO:0000259" key="4">
    <source>
        <dbReference type="PROSITE" id="PS51194"/>
    </source>
</evidence>
<dbReference type="InterPro" id="IPR049730">
    <property type="entry name" value="SNF2/RAD54-like_C"/>
</dbReference>
<evidence type="ECO:0000256" key="2">
    <source>
        <dbReference type="ARBA" id="ARBA00022806"/>
    </source>
</evidence>
<name>A0ABY7GN90_9GAMM</name>
<dbReference type="InterPro" id="IPR000330">
    <property type="entry name" value="SNF2_N"/>
</dbReference>
<feature type="domain" description="Helicase ATP-binding" evidence="3">
    <location>
        <begin position="962"/>
        <end position="1120"/>
    </location>
</feature>
<dbReference type="PROSITE" id="PS51192">
    <property type="entry name" value="HELICASE_ATP_BIND_1"/>
    <property type="match status" value="1"/>
</dbReference>
<dbReference type="InterPro" id="IPR027417">
    <property type="entry name" value="P-loop_NTPase"/>
</dbReference>
<dbReference type="InterPro" id="IPR014001">
    <property type="entry name" value="Helicase_ATP-bd"/>
</dbReference>
<evidence type="ECO:0000313" key="6">
    <source>
        <dbReference type="Proteomes" id="UP001162780"/>
    </source>
</evidence>
<dbReference type="GO" id="GO:0004386">
    <property type="term" value="F:helicase activity"/>
    <property type="evidence" value="ECO:0007669"/>
    <property type="project" value="UniProtKB-KW"/>
</dbReference>
<organism evidence="5 6">
    <name type="scientific">Methylomonas rapida</name>
    <dbReference type="NCBI Taxonomy" id="2963939"/>
    <lineage>
        <taxon>Bacteria</taxon>
        <taxon>Pseudomonadati</taxon>
        <taxon>Pseudomonadota</taxon>
        <taxon>Gammaproteobacteria</taxon>
        <taxon>Methylococcales</taxon>
        <taxon>Methylococcaceae</taxon>
        <taxon>Methylomonas</taxon>
    </lineage>
</organism>
<keyword evidence="6" id="KW-1185">Reference proteome</keyword>
<dbReference type="CDD" id="cd18012">
    <property type="entry name" value="DEXQc_arch_SWI2_SNF2"/>
    <property type="match status" value="1"/>
</dbReference>
<sequence length="1408" mass="158927">MHQAQRTKLLQAYQALPADLQTLVNVLAVYNGYCSLTNLAKALSGLGIKEGSRVLKSETVKARLRPLVAEGILEENVRPGGTRCSRALVEVITRQLVDEKEFERYAAEVLALNPPGKGYYRYNTADDCIREARIYFHQGDYQQMQACLEVGRRYPGNLPSHIDLYLSWFLNPLDVFWFQRHHPLIIREMAGYAALHQLIYLYGQPELDVFFKQQLEDSEGRDDPTFTRLYLELKLLRGDWHEVSALLMGTEEPELLAIAAMLLFLRGDHAEAIGGFERALALLRKRSGQRNTYFYGLAGVFYPLAIMKAGDAKQRAKLNALLTQAGKSRGYWGSVYHYLAMFQRFLQGDLSVRDQLLFRSITTEFRVSNGFRESGTPESALHMPAMQPVLLLLTRFWVKADFASKIEPVDQQLYSHLFNNGYRWPAAELAAIFSRLQHAKSDQWDKGFFREGHAALADLFVSRADWEVALDALLNLPVADKKSEIAQQAEKPTRLVWMVSFVENRHSLITEPKEQKQQAKGGWSKGRAIALKRLALERDGFDYLSEHDVKLCAHIKEYRDSGWYGGSTYFEFDNGMPLALIGHPLLFWADAPEVKVEVVKGEAELRVKKQNGDKIKISLEPAPGYEQKFHISKETPTRLRVVEFTADHHKIYAVLGPKGLEVPASAQERVLQTLTSISGLLTVHSDIGGSSSTAEQVQADSMPRIHLLPHGDGLRVAVLVRPFANGGAYFQPGQGGESVLAEIDGKRLQTRRDFKLEQQRVTEVIDLCPALQQADRDIAGEWLLEHPEHCLEFLLQAQSLAEGQALLEWPEGVRFKVLGQSSGKGLNIQVKRDNDWFAVQGELKVSEDTVIEIQQLLGLLENSQGRFLQLKDGQFIALTEEFRRRLEELKAYADISGKKVRLNPLAALTLEDWQDEAGFKADKHWQMHMQRLQAARDYQPQVPSTFQAELRDYQMDGYRWLARLAQWGVGACLADDMGLGKTVQGLALLVERAPQGPALIVAPTSVCANWENEANRFAPTLKPIVLGSGDRQKLLENLQPFDVLICSYGLLQQEQVAEMLAKIEFGTVILDEAQWIKNIATRRSQGAMNLQAGFKVIMTGTPLENHLGELWNLFRFINPGLLGSLEQYNQRFAGPIERDRSTEARYRLKKLIQPFILRRTKTQVLQELPPRTEIPIYVELSSEEMAFYEALRRDSLAELAESRDAPGARHLQILAAISKLRRSCCNTRLVNAAMVLPSSKLAAFGEIVEELLDNKHKALVFSQFVDHLQLIKEYVEQRGIRYQYLDGGTPAKERQLRVDAFQRGEGELFLISLKAGGVGLNLTAADYVIHMDPWWNPAVEDQASDRAHRMGQQRPVTIYRMIAKQTIEEKIVALHSHKRDLADSLLDGADISGKMSADDLLSLMKGGT</sequence>
<keyword evidence="2 5" id="KW-0347">Helicase</keyword>
<accession>A0ABY7GN90</accession>
<dbReference type="SUPFAM" id="SSF52540">
    <property type="entry name" value="P-loop containing nucleoside triphosphate hydrolases"/>
    <property type="match status" value="2"/>
</dbReference>
<reference evidence="5" key="1">
    <citation type="submission" date="2022-11" db="EMBL/GenBank/DDBJ databases">
        <title>Methylomonas rapida sp. nov., Carotenoid-Producing Obligate Methanotrophs with High Growth Characteristics and Biotechnological Potential.</title>
        <authorList>
            <person name="Tikhonova E.N."/>
            <person name="Suleimanov R.Z."/>
            <person name="Miroshnikov K."/>
            <person name="Oshkin I.Y."/>
            <person name="Belova S.E."/>
            <person name="Danilova O.V."/>
            <person name="Ashikhmin A."/>
            <person name="Konopkin A."/>
            <person name="But S.Y."/>
            <person name="Khmelenina V.N."/>
            <person name="Kuznetsov N."/>
            <person name="Pimenov N.V."/>
            <person name="Dedysh S.N."/>
        </authorList>
    </citation>
    <scope>NUCLEOTIDE SEQUENCE</scope>
    <source>
        <strain evidence="5">MP1</strain>
    </source>
</reference>
<dbReference type="SMART" id="SM00487">
    <property type="entry name" value="DEXDc"/>
    <property type="match status" value="1"/>
</dbReference>
<dbReference type="CDD" id="cd18793">
    <property type="entry name" value="SF2_C_SNF"/>
    <property type="match status" value="1"/>
</dbReference>
<gene>
    <name evidence="5" type="ORF">NM686_005370</name>
</gene>
<dbReference type="PROSITE" id="PS51194">
    <property type="entry name" value="HELICASE_CTER"/>
    <property type="match status" value="1"/>
</dbReference>
<dbReference type="Pfam" id="PF00271">
    <property type="entry name" value="Helicase_C"/>
    <property type="match status" value="1"/>
</dbReference>
<dbReference type="SMART" id="SM00490">
    <property type="entry name" value="HELICc"/>
    <property type="match status" value="1"/>
</dbReference>
<dbReference type="Gene3D" id="3.40.50.10810">
    <property type="entry name" value="Tandem AAA-ATPase domain"/>
    <property type="match status" value="1"/>
</dbReference>
<proteinExistence type="predicted"/>
<protein>
    <submittedName>
        <fullName evidence="5">DEAD/DEAH box helicase</fullName>
    </submittedName>
</protein>
<dbReference type="Pfam" id="PF00176">
    <property type="entry name" value="SNF2-rel_dom"/>
    <property type="match status" value="1"/>
</dbReference>
<evidence type="ECO:0000313" key="5">
    <source>
        <dbReference type="EMBL" id="WAR45949.1"/>
    </source>
</evidence>
<dbReference type="Proteomes" id="UP001162780">
    <property type="component" value="Chromosome"/>
</dbReference>
<evidence type="ECO:0000259" key="3">
    <source>
        <dbReference type="PROSITE" id="PS51192"/>
    </source>
</evidence>
<keyword evidence="2 5" id="KW-0547">Nucleotide-binding</keyword>